<evidence type="ECO:0000256" key="3">
    <source>
        <dbReference type="ARBA" id="ARBA00023163"/>
    </source>
</evidence>
<evidence type="ECO:0000256" key="1">
    <source>
        <dbReference type="ARBA" id="ARBA00023015"/>
    </source>
</evidence>
<dbReference type="InterPro" id="IPR009057">
    <property type="entry name" value="Homeodomain-like_sf"/>
</dbReference>
<dbReference type="Pfam" id="PF12833">
    <property type="entry name" value="HTH_18"/>
    <property type="match status" value="1"/>
</dbReference>
<proteinExistence type="predicted"/>
<dbReference type="PANTHER" id="PTHR43280">
    <property type="entry name" value="ARAC-FAMILY TRANSCRIPTIONAL REGULATOR"/>
    <property type="match status" value="1"/>
</dbReference>
<dbReference type="Pfam" id="PF20240">
    <property type="entry name" value="DUF6597"/>
    <property type="match status" value="1"/>
</dbReference>
<dbReference type="SUPFAM" id="SSF46689">
    <property type="entry name" value="Homeodomain-like"/>
    <property type="match status" value="1"/>
</dbReference>
<evidence type="ECO:0000259" key="4">
    <source>
        <dbReference type="PROSITE" id="PS01124"/>
    </source>
</evidence>
<gene>
    <name evidence="5" type="ORF">HGP29_21715</name>
</gene>
<dbReference type="PROSITE" id="PS01124">
    <property type="entry name" value="HTH_ARAC_FAMILY_2"/>
    <property type="match status" value="1"/>
</dbReference>
<dbReference type="PANTHER" id="PTHR43280:SF2">
    <property type="entry name" value="HTH-TYPE TRANSCRIPTIONAL REGULATOR EXSA"/>
    <property type="match status" value="1"/>
</dbReference>
<dbReference type="InterPro" id="IPR018060">
    <property type="entry name" value="HTH_AraC"/>
</dbReference>
<dbReference type="RefSeq" id="WP_168884546.1">
    <property type="nucleotide sequence ID" value="NZ_JABAIL010000008.1"/>
</dbReference>
<keyword evidence="6" id="KW-1185">Reference proteome</keyword>
<dbReference type="Proteomes" id="UP000585050">
    <property type="component" value="Unassembled WGS sequence"/>
</dbReference>
<dbReference type="GO" id="GO:0003700">
    <property type="term" value="F:DNA-binding transcription factor activity"/>
    <property type="evidence" value="ECO:0007669"/>
    <property type="project" value="InterPro"/>
</dbReference>
<accession>A0A7X8SPA6</accession>
<dbReference type="EMBL" id="JABAIL010000008">
    <property type="protein sequence ID" value="NLR93833.1"/>
    <property type="molecule type" value="Genomic_DNA"/>
</dbReference>
<comment type="caution">
    <text evidence="5">The sequence shown here is derived from an EMBL/GenBank/DDBJ whole genome shotgun (WGS) entry which is preliminary data.</text>
</comment>
<reference evidence="5 6" key="1">
    <citation type="submission" date="2020-04" db="EMBL/GenBank/DDBJ databases">
        <title>Flammeovirga sp. SR4, a novel species isolated from seawater.</title>
        <authorList>
            <person name="Wang X."/>
        </authorList>
    </citation>
    <scope>NUCLEOTIDE SEQUENCE [LARGE SCALE GENOMIC DNA]</scope>
    <source>
        <strain evidence="5 6">SR4</strain>
    </source>
</reference>
<protein>
    <submittedName>
        <fullName evidence="5">Helix-turn-helix transcriptional regulator</fullName>
    </submittedName>
</protein>
<evidence type="ECO:0000313" key="6">
    <source>
        <dbReference type="Proteomes" id="UP000585050"/>
    </source>
</evidence>
<dbReference type="Gene3D" id="1.10.10.60">
    <property type="entry name" value="Homeodomain-like"/>
    <property type="match status" value="1"/>
</dbReference>
<dbReference type="InterPro" id="IPR046532">
    <property type="entry name" value="DUF6597"/>
</dbReference>
<keyword evidence="1" id="KW-0805">Transcription regulation</keyword>
<sequence>MLKIKTHFPEFHSDLIERFWIIENTEVETKVVIPPSQYINIIFPIGTSNYKRNESWVTSPQIEGISLQNNTITYPPNTKVFGIRLFAYGLYPFFQFAGKEIMDTSIPIQLEGFPFITEHKSDDALIKKLEKTILSHFSVDRYNEIKPILNFYQKFRWNDENESIERFCKDSETNYTSLNRLFSKVIGISPKKFERLIKFRKSLCSIIDSQEQLTSIGINSGYFDQAHFIREFKLFLHQTPSEYKKMIKEADKESNIINYNFKLH</sequence>
<evidence type="ECO:0000313" key="5">
    <source>
        <dbReference type="EMBL" id="NLR93833.1"/>
    </source>
</evidence>
<keyword evidence="2" id="KW-0238">DNA-binding</keyword>
<evidence type="ECO:0000256" key="2">
    <source>
        <dbReference type="ARBA" id="ARBA00023125"/>
    </source>
</evidence>
<dbReference type="AlphaFoldDB" id="A0A7X8SPA6"/>
<name>A0A7X8SPA6_9BACT</name>
<dbReference type="GO" id="GO:0043565">
    <property type="term" value="F:sequence-specific DNA binding"/>
    <property type="evidence" value="ECO:0007669"/>
    <property type="project" value="InterPro"/>
</dbReference>
<organism evidence="5 6">
    <name type="scientific">Flammeovirga agarivorans</name>
    <dbReference type="NCBI Taxonomy" id="2726742"/>
    <lineage>
        <taxon>Bacteria</taxon>
        <taxon>Pseudomonadati</taxon>
        <taxon>Bacteroidota</taxon>
        <taxon>Cytophagia</taxon>
        <taxon>Cytophagales</taxon>
        <taxon>Flammeovirgaceae</taxon>
        <taxon>Flammeovirga</taxon>
    </lineage>
</organism>
<keyword evidence="3" id="KW-0804">Transcription</keyword>
<feature type="domain" description="HTH araC/xylS-type" evidence="4">
    <location>
        <begin position="146"/>
        <end position="246"/>
    </location>
</feature>
<dbReference type="SMART" id="SM00342">
    <property type="entry name" value="HTH_ARAC"/>
    <property type="match status" value="1"/>
</dbReference>